<feature type="domain" description="Transposase IS4-like" evidence="2">
    <location>
        <begin position="6"/>
        <end position="141"/>
    </location>
</feature>
<dbReference type="GO" id="GO:0004803">
    <property type="term" value="F:transposase activity"/>
    <property type="evidence" value="ECO:0007669"/>
    <property type="project" value="InterPro"/>
</dbReference>
<organism evidence="3 4">
    <name type="scientific">Planobispora takensis</name>
    <dbReference type="NCBI Taxonomy" id="1367882"/>
    <lineage>
        <taxon>Bacteria</taxon>
        <taxon>Bacillati</taxon>
        <taxon>Actinomycetota</taxon>
        <taxon>Actinomycetes</taxon>
        <taxon>Streptosporangiales</taxon>
        <taxon>Streptosporangiaceae</taxon>
        <taxon>Planobispora</taxon>
    </lineage>
</organism>
<feature type="region of interest" description="Disordered" evidence="1">
    <location>
        <begin position="91"/>
        <end position="114"/>
    </location>
</feature>
<evidence type="ECO:0000313" key="3">
    <source>
        <dbReference type="EMBL" id="GII04421.1"/>
    </source>
</evidence>
<reference evidence="3" key="1">
    <citation type="submission" date="2021-01" db="EMBL/GenBank/DDBJ databases">
        <title>Whole genome shotgun sequence of Planobispora takensis NBRC 109077.</title>
        <authorList>
            <person name="Komaki H."/>
            <person name="Tamura T."/>
        </authorList>
    </citation>
    <scope>NUCLEOTIDE SEQUENCE</scope>
    <source>
        <strain evidence="3">NBRC 109077</strain>
    </source>
</reference>
<evidence type="ECO:0000256" key="1">
    <source>
        <dbReference type="SAM" id="MobiDB-lite"/>
    </source>
</evidence>
<sequence>MAGLGRSRGGLSSKIHAAVDAAGLPLAFVLTPGQAADCPQFITVIDNIRVPGPVGRPRTRPGAVAADKAYSSRANRAYLRKRRIKAVIPEKRDQVANRRKKGRRGGRPVSHDSDLYKERNTVERCFQKIKTWRGLATRYDKAPESYEAGLYLRGSVMWLKLLASTT</sequence>
<dbReference type="PANTHER" id="PTHR30007">
    <property type="entry name" value="PHP DOMAIN PROTEIN"/>
    <property type="match status" value="1"/>
</dbReference>
<comment type="caution">
    <text evidence="3">The sequence shown here is derived from an EMBL/GenBank/DDBJ whole genome shotgun (WGS) entry which is preliminary data.</text>
</comment>
<name>A0A8J3WW33_9ACTN</name>
<keyword evidence="4" id="KW-1185">Reference proteome</keyword>
<protein>
    <submittedName>
        <fullName evidence="3">IS5 family transposase</fullName>
    </submittedName>
</protein>
<evidence type="ECO:0000313" key="4">
    <source>
        <dbReference type="Proteomes" id="UP000634476"/>
    </source>
</evidence>
<gene>
    <name evidence="3" type="ORF">Pta02_64290</name>
</gene>
<dbReference type="GO" id="GO:0003677">
    <property type="term" value="F:DNA binding"/>
    <property type="evidence" value="ECO:0007669"/>
    <property type="project" value="InterPro"/>
</dbReference>
<accession>A0A8J3WW33</accession>
<evidence type="ECO:0000259" key="2">
    <source>
        <dbReference type="Pfam" id="PF01609"/>
    </source>
</evidence>
<dbReference type="EMBL" id="BOOK01000050">
    <property type="protein sequence ID" value="GII04421.1"/>
    <property type="molecule type" value="Genomic_DNA"/>
</dbReference>
<dbReference type="NCBIfam" id="NF033580">
    <property type="entry name" value="transpos_IS5_3"/>
    <property type="match status" value="1"/>
</dbReference>
<dbReference type="Pfam" id="PF01609">
    <property type="entry name" value="DDE_Tnp_1"/>
    <property type="match status" value="1"/>
</dbReference>
<proteinExistence type="predicted"/>
<feature type="compositionally biased region" description="Basic residues" evidence="1">
    <location>
        <begin position="97"/>
        <end position="106"/>
    </location>
</feature>
<dbReference type="Proteomes" id="UP000634476">
    <property type="component" value="Unassembled WGS sequence"/>
</dbReference>
<dbReference type="AlphaFoldDB" id="A0A8J3WW33"/>
<dbReference type="InterPro" id="IPR002559">
    <property type="entry name" value="Transposase_11"/>
</dbReference>
<dbReference type="GO" id="GO:0006313">
    <property type="term" value="P:DNA transposition"/>
    <property type="evidence" value="ECO:0007669"/>
    <property type="project" value="InterPro"/>
</dbReference>
<dbReference type="PANTHER" id="PTHR30007:SF1">
    <property type="entry name" value="BLR1914 PROTEIN"/>
    <property type="match status" value="1"/>
</dbReference>